<dbReference type="Pfam" id="PF13602">
    <property type="entry name" value="ADH_zinc_N_2"/>
    <property type="match status" value="1"/>
</dbReference>
<dbReference type="RefSeq" id="WP_358351320.1">
    <property type="nucleotide sequence ID" value="NZ_JBEZFP010000015.1"/>
</dbReference>
<evidence type="ECO:0000313" key="2">
    <source>
        <dbReference type="Proteomes" id="UP001551482"/>
    </source>
</evidence>
<accession>A0ABV3DCM9</accession>
<organism evidence="1 2">
    <name type="scientific">Streptodolium elevatio</name>
    <dbReference type="NCBI Taxonomy" id="3157996"/>
    <lineage>
        <taxon>Bacteria</taxon>
        <taxon>Bacillati</taxon>
        <taxon>Actinomycetota</taxon>
        <taxon>Actinomycetes</taxon>
        <taxon>Kitasatosporales</taxon>
        <taxon>Streptomycetaceae</taxon>
        <taxon>Streptodolium</taxon>
    </lineage>
</organism>
<dbReference type="EMBL" id="JBEZFP010000015">
    <property type="protein sequence ID" value="MEU8133505.1"/>
    <property type="molecule type" value="Genomic_DNA"/>
</dbReference>
<dbReference type="Gene3D" id="3.40.50.720">
    <property type="entry name" value="NAD(P)-binding Rossmann-like Domain"/>
    <property type="match status" value="1"/>
</dbReference>
<dbReference type="SUPFAM" id="SSF50129">
    <property type="entry name" value="GroES-like"/>
    <property type="match status" value="1"/>
</dbReference>
<dbReference type="InterPro" id="IPR036291">
    <property type="entry name" value="NAD(P)-bd_dom_sf"/>
</dbReference>
<dbReference type="SUPFAM" id="SSF51735">
    <property type="entry name" value="NAD(P)-binding Rossmann-fold domains"/>
    <property type="match status" value="1"/>
</dbReference>
<dbReference type="PANTHER" id="PTHR43205:SF7">
    <property type="entry name" value="PROSTAGLANDIN REDUCTASE 1"/>
    <property type="match status" value="1"/>
</dbReference>
<proteinExistence type="predicted"/>
<reference evidence="1 2" key="1">
    <citation type="submission" date="2024-06" db="EMBL/GenBank/DDBJ databases">
        <title>The Natural Products Discovery Center: Release of the First 8490 Sequenced Strains for Exploring Actinobacteria Biosynthetic Diversity.</title>
        <authorList>
            <person name="Kalkreuter E."/>
            <person name="Kautsar S.A."/>
            <person name="Yang D."/>
            <person name="Bader C.D."/>
            <person name="Teijaro C.N."/>
            <person name="Fluegel L."/>
            <person name="Davis C.M."/>
            <person name="Simpson J.R."/>
            <person name="Lauterbach L."/>
            <person name="Steele A.D."/>
            <person name="Gui C."/>
            <person name="Meng S."/>
            <person name="Li G."/>
            <person name="Viehrig K."/>
            <person name="Ye F."/>
            <person name="Su P."/>
            <person name="Kiefer A.F."/>
            <person name="Nichols A."/>
            <person name="Cepeda A.J."/>
            <person name="Yan W."/>
            <person name="Fan B."/>
            <person name="Jiang Y."/>
            <person name="Adhikari A."/>
            <person name="Zheng C.-J."/>
            <person name="Schuster L."/>
            <person name="Cowan T.M."/>
            <person name="Smanski M.J."/>
            <person name="Chevrette M.G."/>
            <person name="De Carvalho L.P.S."/>
            <person name="Shen B."/>
        </authorList>
    </citation>
    <scope>NUCLEOTIDE SEQUENCE [LARGE SCALE GENOMIC DNA]</scope>
    <source>
        <strain evidence="1 2">NPDC048946</strain>
    </source>
</reference>
<protein>
    <submittedName>
        <fullName evidence="1">Zinc-binding dehydrogenase</fullName>
    </submittedName>
</protein>
<dbReference type="PANTHER" id="PTHR43205">
    <property type="entry name" value="PROSTAGLANDIN REDUCTASE"/>
    <property type="match status" value="1"/>
</dbReference>
<dbReference type="InterPro" id="IPR011032">
    <property type="entry name" value="GroES-like_sf"/>
</dbReference>
<evidence type="ECO:0000313" key="1">
    <source>
        <dbReference type="EMBL" id="MEU8133505.1"/>
    </source>
</evidence>
<comment type="caution">
    <text evidence="1">The sequence shown here is derived from an EMBL/GenBank/DDBJ whole genome shotgun (WGS) entry which is preliminary data.</text>
</comment>
<dbReference type="Proteomes" id="UP001551482">
    <property type="component" value="Unassembled WGS sequence"/>
</dbReference>
<sequence length="132" mass="13741">MRGRLAAAAPDGIDLTLELVGGDHLEAAIAAARPGGRIGLIGAISTYNAAGPIPAPTNLFQAYAKELTLRGLLITSFFPLAPEWITKASGWLADGTLRTEQTVYDGLDQAPAAFLGLMRGANVGKMLVRLAP</sequence>
<gene>
    <name evidence="1" type="ORF">AB0C36_08370</name>
</gene>
<dbReference type="InterPro" id="IPR045010">
    <property type="entry name" value="MDR_fam"/>
</dbReference>
<dbReference type="Gene3D" id="3.90.180.10">
    <property type="entry name" value="Medium-chain alcohol dehydrogenases, catalytic domain"/>
    <property type="match status" value="1"/>
</dbReference>
<name>A0ABV3DCM9_9ACTN</name>
<keyword evidence="2" id="KW-1185">Reference proteome</keyword>